<feature type="transmembrane region" description="Helical" evidence="2">
    <location>
        <begin position="38"/>
        <end position="60"/>
    </location>
</feature>
<dbReference type="EMBL" id="CACVBM020000477">
    <property type="protein sequence ID" value="CAA7019716.1"/>
    <property type="molecule type" value="Genomic_DNA"/>
</dbReference>
<feature type="compositionally biased region" description="Polar residues" evidence="1">
    <location>
        <begin position="444"/>
        <end position="457"/>
    </location>
</feature>
<evidence type="ECO:0000313" key="4">
    <source>
        <dbReference type="EMBL" id="CAA7019716.1"/>
    </source>
</evidence>
<dbReference type="Proteomes" id="UP000467841">
    <property type="component" value="Unassembled WGS sequence"/>
</dbReference>
<feature type="domain" description="Zinc knuckle CX2CX4HX4C" evidence="3">
    <location>
        <begin position="104"/>
        <end position="146"/>
    </location>
</feature>
<organism evidence="4 5">
    <name type="scientific">Microthlaspi erraticum</name>
    <dbReference type="NCBI Taxonomy" id="1685480"/>
    <lineage>
        <taxon>Eukaryota</taxon>
        <taxon>Viridiplantae</taxon>
        <taxon>Streptophyta</taxon>
        <taxon>Embryophyta</taxon>
        <taxon>Tracheophyta</taxon>
        <taxon>Spermatophyta</taxon>
        <taxon>Magnoliopsida</taxon>
        <taxon>eudicotyledons</taxon>
        <taxon>Gunneridae</taxon>
        <taxon>Pentapetalae</taxon>
        <taxon>rosids</taxon>
        <taxon>malvids</taxon>
        <taxon>Brassicales</taxon>
        <taxon>Brassicaceae</taxon>
        <taxon>Coluteocarpeae</taxon>
        <taxon>Microthlaspi</taxon>
    </lineage>
</organism>
<proteinExistence type="predicted"/>
<accession>A0A6D2HYJ8</accession>
<keyword evidence="2" id="KW-1133">Transmembrane helix</keyword>
<keyword evidence="5" id="KW-1185">Reference proteome</keyword>
<feature type="compositionally biased region" description="Basic and acidic residues" evidence="1">
    <location>
        <begin position="360"/>
        <end position="381"/>
    </location>
</feature>
<keyword evidence="2" id="KW-0472">Membrane</keyword>
<protein>
    <recommendedName>
        <fullName evidence="3">Zinc knuckle CX2CX4HX4C domain-containing protein</fullName>
    </recommendedName>
</protein>
<dbReference type="PANTHER" id="PTHR31286:SF163">
    <property type="entry name" value="ZINC KNUCKLE CX2CX4HX4C DOMAIN-CONTAINING PROTEIN"/>
    <property type="match status" value="1"/>
</dbReference>
<evidence type="ECO:0000313" key="5">
    <source>
        <dbReference type="Proteomes" id="UP000467841"/>
    </source>
</evidence>
<feature type="region of interest" description="Disordered" evidence="1">
    <location>
        <begin position="427"/>
        <end position="488"/>
    </location>
</feature>
<name>A0A6D2HYJ8_9BRAS</name>
<comment type="caution">
    <text evidence="4">The sequence shown here is derived from an EMBL/GenBank/DDBJ whole genome shotgun (WGS) entry which is preliminary data.</text>
</comment>
<keyword evidence="2" id="KW-0812">Transmembrane</keyword>
<feature type="region of interest" description="Disordered" evidence="1">
    <location>
        <begin position="353"/>
        <end position="414"/>
    </location>
</feature>
<feature type="region of interest" description="Disordered" evidence="1">
    <location>
        <begin position="146"/>
        <end position="276"/>
    </location>
</feature>
<feature type="compositionally biased region" description="Basic and acidic residues" evidence="1">
    <location>
        <begin position="146"/>
        <end position="167"/>
    </location>
</feature>
<feature type="compositionally biased region" description="Polar residues" evidence="1">
    <location>
        <begin position="427"/>
        <end position="436"/>
    </location>
</feature>
<dbReference type="AlphaFoldDB" id="A0A6D2HYJ8"/>
<dbReference type="InterPro" id="IPR025836">
    <property type="entry name" value="Zn_knuckle_CX2CX4HX4C"/>
</dbReference>
<dbReference type="InterPro" id="IPR040256">
    <property type="entry name" value="At4g02000-like"/>
</dbReference>
<sequence>MGRLLWLSDGVGEENSEAGFGSGFRVGGGFPDERNTRFASFIFLGTLVSWLLEGLFWIQFRGIPLHYWKKELLNDIGKELGDYKLQLLTNLTAKIKVEINGLLPLTKDAIIEFEGGQEALVTFEYENLGKHCSYCYSLNHEVESCLEKPSPRPAKESLPRSTERDRFPTSTNEQPAEQRPFNLRKDRHGRPFGDRPSTKRTESARNNDLGQPRNPNVEPQQERRQPPNPPTPYKGNHVDPSFRQSRYEKEPMGTVPDLRHIGTTRRPNRWTTPPRQIWREKPPSLVDQADDISTTLLPIQITGRNLEIEAFASPQRALSEAEIMSSLQEVTMQYANVADPIERAARLQRVHMGEQNITLPREEVEERTDNHRPTQDQDPPRRPRGRPPTKKPTLNIKNPEAGTSKRKVKQGRISPFLRISPLSRIIQTRTSPVTHNHGTRRSRITLQRGSSGPSTPASLPPPTNIIPATRKATRKEKADFHNPLDPLP</sequence>
<evidence type="ECO:0000256" key="2">
    <source>
        <dbReference type="SAM" id="Phobius"/>
    </source>
</evidence>
<gene>
    <name evidence="4" type="ORF">MERR_LOCUS6951</name>
</gene>
<evidence type="ECO:0000256" key="1">
    <source>
        <dbReference type="SAM" id="MobiDB-lite"/>
    </source>
</evidence>
<dbReference type="PANTHER" id="PTHR31286">
    <property type="entry name" value="GLYCINE-RICH CELL WALL STRUCTURAL PROTEIN 1.8-LIKE"/>
    <property type="match status" value="1"/>
</dbReference>
<feature type="compositionally biased region" description="Basic and acidic residues" evidence="1">
    <location>
        <begin position="189"/>
        <end position="205"/>
    </location>
</feature>
<dbReference type="OrthoDB" id="1939300at2759"/>
<dbReference type="Pfam" id="PF14392">
    <property type="entry name" value="zf-CCHC_4"/>
    <property type="match status" value="1"/>
</dbReference>
<evidence type="ECO:0000259" key="3">
    <source>
        <dbReference type="Pfam" id="PF14392"/>
    </source>
</evidence>
<reference evidence="4" key="1">
    <citation type="submission" date="2020-01" db="EMBL/GenBank/DDBJ databases">
        <authorList>
            <person name="Mishra B."/>
        </authorList>
    </citation>
    <scope>NUCLEOTIDE SEQUENCE [LARGE SCALE GENOMIC DNA]</scope>
</reference>